<proteinExistence type="predicted"/>
<comment type="caution">
    <text evidence="1">The sequence shown here is derived from an EMBL/GenBank/DDBJ whole genome shotgun (WGS) entry which is preliminary data.</text>
</comment>
<dbReference type="EMBL" id="JBJKFK010000890">
    <property type="protein sequence ID" value="KAL3314849.1"/>
    <property type="molecule type" value="Genomic_DNA"/>
</dbReference>
<dbReference type="AlphaFoldDB" id="A0ABD2Q5J7"/>
<protein>
    <submittedName>
        <fullName evidence="1">Uncharacterized protein</fullName>
    </submittedName>
</protein>
<keyword evidence="2" id="KW-1185">Reference proteome</keyword>
<reference evidence="1 2" key="1">
    <citation type="submission" date="2024-11" db="EMBL/GenBank/DDBJ databases">
        <title>Adaptive evolution of stress response genes in parasites aligns with host niche diversity.</title>
        <authorList>
            <person name="Hahn C."/>
            <person name="Resl P."/>
        </authorList>
    </citation>
    <scope>NUCLEOTIDE SEQUENCE [LARGE SCALE GENOMIC DNA]</scope>
    <source>
        <strain evidence="1">EGGRZ-B1_66</strain>
        <tissue evidence="1">Body</tissue>
    </source>
</reference>
<evidence type="ECO:0000313" key="1">
    <source>
        <dbReference type="EMBL" id="KAL3314849.1"/>
    </source>
</evidence>
<sequence length="102" mass="10750">MATEDVKKTLSDDVKAVGDSISKLGIDLVNAVKEDPTLQATGKSIKEGVDRVFDTSSADAKAAEEGREHASLGDRAAAVAANVEAEFNAIGSQIKEKFEENK</sequence>
<evidence type="ECO:0000313" key="2">
    <source>
        <dbReference type="Proteomes" id="UP001626550"/>
    </source>
</evidence>
<gene>
    <name evidence="1" type="ORF">Ciccas_006524</name>
</gene>
<name>A0ABD2Q5J7_9PLAT</name>
<organism evidence="1 2">
    <name type="scientific">Cichlidogyrus casuarinus</name>
    <dbReference type="NCBI Taxonomy" id="1844966"/>
    <lineage>
        <taxon>Eukaryota</taxon>
        <taxon>Metazoa</taxon>
        <taxon>Spiralia</taxon>
        <taxon>Lophotrochozoa</taxon>
        <taxon>Platyhelminthes</taxon>
        <taxon>Monogenea</taxon>
        <taxon>Monopisthocotylea</taxon>
        <taxon>Dactylogyridea</taxon>
        <taxon>Ancyrocephalidae</taxon>
        <taxon>Cichlidogyrus</taxon>
    </lineage>
</organism>
<dbReference type="Proteomes" id="UP001626550">
    <property type="component" value="Unassembled WGS sequence"/>
</dbReference>
<accession>A0ABD2Q5J7</accession>